<dbReference type="Proteomes" id="UP001220225">
    <property type="component" value="Unassembled WGS sequence"/>
</dbReference>
<comment type="caution">
    <text evidence="2">The sequence shown here is derived from an EMBL/GenBank/DDBJ whole genome shotgun (WGS) entry which is preliminary data.</text>
</comment>
<evidence type="ECO:0000259" key="1">
    <source>
        <dbReference type="Pfam" id="PF00174"/>
    </source>
</evidence>
<organism evidence="2 3">
    <name type="scientific">Xenorhabdus anantnagensis</name>
    <dbReference type="NCBI Taxonomy" id="3025875"/>
    <lineage>
        <taxon>Bacteria</taxon>
        <taxon>Pseudomonadati</taxon>
        <taxon>Pseudomonadota</taxon>
        <taxon>Gammaproteobacteria</taxon>
        <taxon>Enterobacterales</taxon>
        <taxon>Morganellaceae</taxon>
        <taxon>Xenorhabdus</taxon>
    </lineage>
</organism>
<dbReference type="InterPro" id="IPR036374">
    <property type="entry name" value="OxRdtase_Mopterin-bd_sf"/>
</dbReference>
<evidence type="ECO:0000313" key="3">
    <source>
        <dbReference type="Proteomes" id="UP001220225"/>
    </source>
</evidence>
<dbReference type="EMBL" id="JAQRFN010000001">
    <property type="protein sequence ID" value="MDC9595578.1"/>
    <property type="molecule type" value="Genomic_DNA"/>
</dbReference>
<dbReference type="SUPFAM" id="SSF56524">
    <property type="entry name" value="Oxidoreductase molybdopterin-binding domain"/>
    <property type="match status" value="1"/>
</dbReference>
<gene>
    <name evidence="2" type="ORF">PSI14_01475</name>
</gene>
<accession>A0ABT5LP53</accession>
<evidence type="ECO:0000313" key="2">
    <source>
        <dbReference type="EMBL" id="MDC9595578.1"/>
    </source>
</evidence>
<feature type="domain" description="Oxidoreductase molybdopterin-binding" evidence="1">
    <location>
        <begin position="39"/>
        <end position="188"/>
    </location>
</feature>
<dbReference type="InterPro" id="IPR000572">
    <property type="entry name" value="OxRdtase_Mopterin-bd_dom"/>
</dbReference>
<reference evidence="2 3" key="1">
    <citation type="submission" date="2023-02" db="EMBL/GenBank/DDBJ databases">
        <title>Entomopathogenic bacteria.</title>
        <authorList>
            <person name="Machado R.A."/>
        </authorList>
    </citation>
    <scope>NUCLEOTIDE SEQUENCE [LARGE SCALE GENOMIC DNA]</scope>
    <source>
        <strain evidence="2 3">XENO-2</strain>
    </source>
</reference>
<protein>
    <submittedName>
        <fullName evidence="2">Molybdopterin-dependent oxidoreductase</fullName>
    </submittedName>
</protein>
<sequence>MSNLYNKYIKKENMRTPYIDKKPSSLRYYQEGPPESYDSIDMKEWALKIFLPHEPMPILVAFEDLKNIAPITESRRVVCVCNWSIRRNWTGVLLEDLLKYLGINQAKHLSCNLKQISLGTSKGGYDSTISLSNALENRAMIIWAVDGEPLSLEEGYPIRLVDFSLYRYKGVKCLSELYFTDEFEQGFWESKAGYCKEGKIKAKRYRIVDLQEHRFINGSGEVTDF</sequence>
<proteinExistence type="predicted"/>
<dbReference type="PANTHER" id="PTHR43032">
    <property type="entry name" value="PROTEIN-METHIONINE-SULFOXIDE REDUCTASE"/>
    <property type="match status" value="1"/>
</dbReference>
<dbReference type="RefSeq" id="WP_273574062.1">
    <property type="nucleotide sequence ID" value="NZ_JAQRFN010000001.1"/>
</dbReference>
<keyword evidence="3" id="KW-1185">Reference proteome</keyword>
<dbReference type="Pfam" id="PF00174">
    <property type="entry name" value="Oxidored_molyb"/>
    <property type="match status" value="1"/>
</dbReference>
<dbReference type="Gene3D" id="3.90.420.10">
    <property type="entry name" value="Oxidoreductase, molybdopterin-binding domain"/>
    <property type="match status" value="1"/>
</dbReference>
<name>A0ABT5LP53_9GAMM</name>